<gene>
    <name evidence="2" type="ORF">GNLVRS02_ARAD1C03454g</name>
</gene>
<proteinExistence type="predicted"/>
<dbReference type="AlphaFoldDB" id="A0A060T4C9"/>
<name>A0A060T4C9_BLAAD</name>
<organism evidence="2">
    <name type="scientific">Blastobotrys adeninivorans</name>
    <name type="common">Yeast</name>
    <name type="synonym">Arxula adeninivorans</name>
    <dbReference type="NCBI Taxonomy" id="409370"/>
    <lineage>
        <taxon>Eukaryota</taxon>
        <taxon>Fungi</taxon>
        <taxon>Dikarya</taxon>
        <taxon>Ascomycota</taxon>
        <taxon>Saccharomycotina</taxon>
        <taxon>Dipodascomycetes</taxon>
        <taxon>Dipodascales</taxon>
        <taxon>Trichomonascaceae</taxon>
        <taxon>Blastobotrys</taxon>
    </lineage>
</organism>
<evidence type="ECO:0000256" key="1">
    <source>
        <dbReference type="SAM" id="MobiDB-lite"/>
    </source>
</evidence>
<sequence>MRASRILMSAAQKKSWMSNIPVEVTPLLVACGFVGVFAAYSLGAKLTSGELRTKRQGANIPHPTASDDKHH</sequence>
<feature type="region of interest" description="Disordered" evidence="1">
    <location>
        <begin position="51"/>
        <end position="71"/>
    </location>
</feature>
<dbReference type="EMBL" id="HG937693">
    <property type="protein sequence ID" value="CDP34046.1"/>
    <property type="molecule type" value="Genomic_DNA"/>
</dbReference>
<evidence type="ECO:0000313" key="2">
    <source>
        <dbReference type="EMBL" id="CDP34046.1"/>
    </source>
</evidence>
<reference evidence="2" key="2">
    <citation type="submission" date="2014-06" db="EMBL/GenBank/DDBJ databases">
        <title>The complete genome of Blastobotrys (Arxula) adeninivorans LS3 - a yeast of biotechnological interest.</title>
        <authorList>
            <person name="Kunze G."/>
            <person name="Gaillardin C."/>
            <person name="Czernicka M."/>
            <person name="Durrens P."/>
            <person name="Martin T."/>
            <person name="Boer E."/>
            <person name="Gabaldon T."/>
            <person name="Cruz J."/>
            <person name="Talla E."/>
            <person name="Marck C."/>
            <person name="Goffeau A."/>
            <person name="Barbe V."/>
            <person name="Baret P."/>
            <person name="Baronian K."/>
            <person name="Beier S."/>
            <person name="Bleykasten C."/>
            <person name="Bode R."/>
            <person name="Casaregola S."/>
            <person name="Despons L."/>
            <person name="Fairhead C."/>
            <person name="Giersberg M."/>
            <person name="Gierski P."/>
            <person name="Hahnel U."/>
            <person name="Hartmann A."/>
            <person name="Jankowska D."/>
            <person name="Jubin C."/>
            <person name="Jung P."/>
            <person name="Lafontaine I."/>
            <person name="Leh-Louis V."/>
            <person name="Lemaire M."/>
            <person name="Marcet-Houben M."/>
            <person name="Mascher M."/>
            <person name="Morel G."/>
            <person name="Richard G.-F."/>
            <person name="Riechen J."/>
            <person name="Sacerdot C."/>
            <person name="Sarkar A."/>
            <person name="Savel G."/>
            <person name="Schacherer J."/>
            <person name="Sherman D."/>
            <person name="Straub M.-L."/>
            <person name="Stein N."/>
            <person name="Thierry A."/>
            <person name="Trautwein-Schult A."/>
            <person name="Westhof E."/>
            <person name="Worch S."/>
            <person name="Dujon B."/>
            <person name="Souciet J.-L."/>
            <person name="Wincker P."/>
            <person name="Scholz U."/>
            <person name="Neuveglise N."/>
        </authorList>
    </citation>
    <scope>NUCLEOTIDE SEQUENCE</scope>
    <source>
        <strain evidence="2">LS3</strain>
    </source>
</reference>
<protein>
    <submittedName>
        <fullName evidence="2">ARAD1C03454p</fullName>
    </submittedName>
</protein>
<reference evidence="2" key="1">
    <citation type="submission" date="2014-02" db="EMBL/GenBank/DDBJ databases">
        <authorList>
            <person name="Genoscope - CEA"/>
        </authorList>
    </citation>
    <scope>NUCLEOTIDE SEQUENCE</scope>
    <source>
        <strain evidence="2">LS3</strain>
    </source>
</reference>
<accession>A0A060T4C9</accession>